<feature type="region of interest" description="Disordered" evidence="1">
    <location>
        <begin position="354"/>
        <end position="404"/>
    </location>
</feature>
<name>A0A6P7GY44_DIAVI</name>
<feature type="compositionally biased region" description="Low complexity" evidence="1">
    <location>
        <begin position="387"/>
        <end position="404"/>
    </location>
</feature>
<proteinExistence type="predicted"/>
<evidence type="ECO:0000256" key="1">
    <source>
        <dbReference type="SAM" id="MobiDB-lite"/>
    </source>
</evidence>
<dbReference type="AlphaFoldDB" id="A0A6P7GY44"/>
<sequence>MDFDVPKVQFDPVPANEEYKPITGEENFNGNPFNVPNPTYKRKTTTSTTTTSTTAATTSDPTRHYFVERKPQGLRRKTTTTTTTTVSPSVSTHRQRSRKPMRHRTTTATTQRHPNHRYEDEHANEVPTSSSSTMFPSNGINIVQPPSLPPKIINEDLLGAHDEKKEVYIEKDVPVSFIPVKDIDLSVGDDKEQDDNVPLIVDFPEDLKGVLTDLNMESALKQKTKKHNKSKTKPTQKPTQKPTGEIGDEQLNNLLATLKLLAAQQTSTTTTTTVIPEYVQAESQQQSTKSKHVFNPSENLSATKDEIEKLNKLSNVIKQLEHLNRTITDEDLQKIDTDTLKVLVQSLNNSLADFEGHPLSLDEQDAPDPLKLEEELMKNEVKREETTTSTTEAPSSTEDTTASD</sequence>
<organism evidence="2">
    <name type="scientific">Diabrotica virgifera virgifera</name>
    <name type="common">western corn rootworm</name>
    <dbReference type="NCBI Taxonomy" id="50390"/>
    <lineage>
        <taxon>Eukaryota</taxon>
        <taxon>Metazoa</taxon>
        <taxon>Ecdysozoa</taxon>
        <taxon>Arthropoda</taxon>
        <taxon>Hexapoda</taxon>
        <taxon>Insecta</taxon>
        <taxon>Pterygota</taxon>
        <taxon>Neoptera</taxon>
        <taxon>Endopterygota</taxon>
        <taxon>Coleoptera</taxon>
        <taxon>Polyphaga</taxon>
        <taxon>Cucujiformia</taxon>
        <taxon>Chrysomeloidea</taxon>
        <taxon>Chrysomelidae</taxon>
        <taxon>Galerucinae</taxon>
        <taxon>Diabroticina</taxon>
        <taxon>Diabroticites</taxon>
        <taxon>Diabrotica</taxon>
    </lineage>
</organism>
<dbReference type="RefSeq" id="XP_028148705.1">
    <property type="nucleotide sequence ID" value="XM_028292904.1"/>
</dbReference>
<feature type="region of interest" description="Disordered" evidence="1">
    <location>
        <begin position="221"/>
        <end position="246"/>
    </location>
</feature>
<feature type="compositionally biased region" description="Low complexity" evidence="1">
    <location>
        <begin position="24"/>
        <end position="37"/>
    </location>
</feature>
<reference evidence="2" key="1">
    <citation type="submission" date="2025-08" db="UniProtKB">
        <authorList>
            <consortium name="RefSeq"/>
        </authorList>
    </citation>
    <scope>IDENTIFICATION</scope>
    <source>
        <tissue evidence="2">Whole insect</tissue>
    </source>
</reference>
<feature type="compositionally biased region" description="Basic and acidic residues" evidence="1">
    <location>
        <begin position="368"/>
        <end position="386"/>
    </location>
</feature>
<feature type="compositionally biased region" description="Low complexity" evidence="1">
    <location>
        <begin position="45"/>
        <end position="59"/>
    </location>
</feature>
<dbReference type="InParanoid" id="A0A6P7GY44"/>
<feature type="region of interest" description="Disordered" evidence="1">
    <location>
        <begin position="1"/>
        <end position="132"/>
    </location>
</feature>
<gene>
    <name evidence="2" type="primary">LOC114342117</name>
</gene>
<accession>A0A6P7GY44</accession>
<feature type="compositionally biased region" description="Basic and acidic residues" evidence="1">
    <location>
        <begin position="61"/>
        <end position="71"/>
    </location>
</feature>
<protein>
    <submittedName>
        <fullName evidence="2">Uncharacterized protein LOC114342117</fullName>
    </submittedName>
</protein>
<feature type="non-terminal residue" evidence="2">
    <location>
        <position position="404"/>
    </location>
</feature>
<feature type="compositionally biased region" description="Basic residues" evidence="1">
    <location>
        <begin position="93"/>
        <end position="105"/>
    </location>
</feature>
<evidence type="ECO:0000313" key="2">
    <source>
        <dbReference type="RefSeq" id="XP_028148705.1"/>
    </source>
</evidence>
<feature type="compositionally biased region" description="Basic residues" evidence="1">
    <location>
        <begin position="222"/>
        <end position="234"/>
    </location>
</feature>